<dbReference type="Pfam" id="PF01412">
    <property type="entry name" value="ArfGap"/>
    <property type="match status" value="1"/>
</dbReference>
<evidence type="ECO:0000256" key="2">
    <source>
        <dbReference type="ARBA" id="ARBA00022723"/>
    </source>
</evidence>
<keyword evidence="1" id="KW-0343">GTPase activation</keyword>
<feature type="compositionally biased region" description="Basic and acidic residues" evidence="6">
    <location>
        <begin position="809"/>
        <end position="819"/>
    </location>
</feature>
<feature type="compositionally biased region" description="Polar residues" evidence="6">
    <location>
        <begin position="203"/>
        <end position="214"/>
    </location>
</feature>
<feature type="compositionally biased region" description="Basic and acidic residues" evidence="6">
    <location>
        <begin position="782"/>
        <end position="792"/>
    </location>
</feature>
<evidence type="ECO:0000313" key="8">
    <source>
        <dbReference type="EnsemblPlants" id="Solyc07g063550.3.1"/>
    </source>
</evidence>
<dbReference type="CDD" id="cd08204">
    <property type="entry name" value="ArfGap"/>
    <property type="match status" value="1"/>
</dbReference>
<dbReference type="Pfam" id="PF14364">
    <property type="entry name" value="DUF4408"/>
    <property type="match status" value="1"/>
</dbReference>
<feature type="region of interest" description="Disordered" evidence="6">
    <location>
        <begin position="439"/>
        <end position="486"/>
    </location>
</feature>
<dbReference type="GO" id="GO:0005096">
    <property type="term" value="F:GTPase activator activity"/>
    <property type="evidence" value="ECO:0007669"/>
    <property type="project" value="UniProtKB-KW"/>
</dbReference>
<dbReference type="PaxDb" id="4081-Solyc07g063550.2.1"/>
<dbReference type="Proteomes" id="UP000004994">
    <property type="component" value="Chromosome 7"/>
</dbReference>
<reference evidence="8" key="1">
    <citation type="journal article" date="2012" name="Nature">
        <title>The tomato genome sequence provides insights into fleshy fruit evolution.</title>
        <authorList>
            <consortium name="Tomato Genome Consortium"/>
        </authorList>
    </citation>
    <scope>NUCLEOTIDE SEQUENCE [LARGE SCALE GENOMIC DNA]</scope>
    <source>
        <strain evidence="8">cv. Heinz 1706</strain>
    </source>
</reference>
<accession>A0A3Q7HEV4</accession>
<keyword evidence="4" id="KW-0862">Zinc</keyword>
<reference evidence="8" key="2">
    <citation type="submission" date="2019-01" db="UniProtKB">
        <authorList>
            <consortium name="EnsemblPlants"/>
        </authorList>
    </citation>
    <scope>IDENTIFICATION</scope>
    <source>
        <strain evidence="8">cv. Heinz 1706</strain>
    </source>
</reference>
<feature type="region of interest" description="Disordered" evidence="6">
    <location>
        <begin position="150"/>
        <end position="233"/>
    </location>
</feature>
<feature type="compositionally biased region" description="Polar residues" evidence="6">
    <location>
        <begin position="453"/>
        <end position="485"/>
    </location>
</feature>
<evidence type="ECO:0000256" key="3">
    <source>
        <dbReference type="ARBA" id="ARBA00022771"/>
    </source>
</evidence>
<keyword evidence="3 5" id="KW-0863">Zinc-finger</keyword>
<dbReference type="EnsemblPlants" id="Solyc07g063550.3.1">
    <property type="protein sequence ID" value="Solyc07g063550.3.1"/>
    <property type="gene ID" value="Solyc07g063550.3"/>
</dbReference>
<dbReference type="FunFam" id="1.10.220.150:FF:000009">
    <property type="entry name" value="stromal membrane-associated protein 1 isoform X1"/>
    <property type="match status" value="1"/>
</dbReference>
<dbReference type="Pfam" id="PF05553">
    <property type="entry name" value="DUF761"/>
    <property type="match status" value="1"/>
</dbReference>
<evidence type="ECO:0000256" key="1">
    <source>
        <dbReference type="ARBA" id="ARBA00022468"/>
    </source>
</evidence>
<evidence type="ECO:0000256" key="5">
    <source>
        <dbReference type="PROSITE-ProRule" id="PRU00288"/>
    </source>
</evidence>
<dbReference type="Gene3D" id="1.10.220.150">
    <property type="entry name" value="Arf GTPase activating protein"/>
    <property type="match status" value="1"/>
</dbReference>
<dbReference type="InterPro" id="IPR044520">
    <property type="entry name" value="ARF_GAP_AGD5/15"/>
</dbReference>
<dbReference type="SUPFAM" id="SSF57863">
    <property type="entry name" value="ArfGap/RecO-like zinc finger"/>
    <property type="match status" value="1"/>
</dbReference>
<feature type="domain" description="Arf-GAP" evidence="7">
    <location>
        <begin position="16"/>
        <end position="93"/>
    </location>
</feature>
<dbReference type="Gramene" id="Solyc07g063550.3.1">
    <property type="protein sequence ID" value="Solyc07g063550.3.1"/>
    <property type="gene ID" value="Solyc07g063550.3"/>
</dbReference>
<dbReference type="InParanoid" id="A0A3Q7HEV4"/>
<keyword evidence="2" id="KW-0479">Metal-binding</keyword>
<dbReference type="PROSITE" id="PS50115">
    <property type="entry name" value="ARFGAP"/>
    <property type="match status" value="1"/>
</dbReference>
<feature type="compositionally biased region" description="Low complexity" evidence="6">
    <location>
        <begin position="793"/>
        <end position="803"/>
    </location>
</feature>
<dbReference type="SMART" id="SM00105">
    <property type="entry name" value="ArfGap"/>
    <property type="match status" value="1"/>
</dbReference>
<dbReference type="InterPro" id="IPR037278">
    <property type="entry name" value="ARFGAP/RecO"/>
</dbReference>
<dbReference type="InterPro" id="IPR038508">
    <property type="entry name" value="ArfGAP_dom_sf"/>
</dbReference>
<dbReference type="InterPro" id="IPR001164">
    <property type="entry name" value="ArfGAP_dom"/>
</dbReference>
<dbReference type="PRINTS" id="PR00405">
    <property type="entry name" value="REVINTRACTNG"/>
</dbReference>
<evidence type="ECO:0000259" key="7">
    <source>
        <dbReference type="PROSITE" id="PS50115"/>
    </source>
</evidence>
<organism evidence="8">
    <name type="scientific">Solanum lycopersicum</name>
    <name type="common">Tomato</name>
    <name type="synonym">Lycopersicon esculentum</name>
    <dbReference type="NCBI Taxonomy" id="4081"/>
    <lineage>
        <taxon>Eukaryota</taxon>
        <taxon>Viridiplantae</taxon>
        <taxon>Streptophyta</taxon>
        <taxon>Embryophyta</taxon>
        <taxon>Tracheophyta</taxon>
        <taxon>Spermatophyta</taxon>
        <taxon>Magnoliopsida</taxon>
        <taxon>eudicotyledons</taxon>
        <taxon>Gunneridae</taxon>
        <taxon>Pentapetalae</taxon>
        <taxon>asterids</taxon>
        <taxon>lamiids</taxon>
        <taxon>Solanales</taxon>
        <taxon>Solanaceae</taxon>
        <taxon>Solanoideae</taxon>
        <taxon>Solaneae</taxon>
        <taxon>Solanum</taxon>
        <taxon>Solanum subgen. Lycopersicon</taxon>
    </lineage>
</organism>
<dbReference type="PANTHER" id="PTHR46419">
    <property type="entry name" value="ADP-RIBOSYLATION FACTOR GTPASE-ACTIVATING PROTEIN AGD5"/>
    <property type="match status" value="1"/>
</dbReference>
<dbReference type="FunCoup" id="A0A3Q7HEV4">
    <property type="interactions" value="2425"/>
</dbReference>
<evidence type="ECO:0000313" key="9">
    <source>
        <dbReference type="Proteomes" id="UP000004994"/>
    </source>
</evidence>
<dbReference type="InterPro" id="IPR025520">
    <property type="entry name" value="DUF4408"/>
</dbReference>
<feature type="region of interest" description="Disordered" evidence="6">
    <location>
        <begin position="699"/>
        <end position="819"/>
    </location>
</feature>
<sequence length="855" mass="93636">MNEKANVTKELNAKHRKILEGLLKLPENRECADCKAKGPRWASVNLGIFICMQCSGIHRSLGVHISKVRSATLDTWLPEQVAFIHCKQWEMRGQIVFGKQSCLQIMIELYLMLIQDISCVLIRYEEKRWVPKDGIQKSPSRVQEERASVQWQQNNDRSGRIHAASSGCASDERKNIQASKVKQDVPAARVSIPVPPRGPEHVTSGQVANQTSQKAEPVAVTEPAKQVPEAASPPKVDYATDLFDMLSMDCPTDNGSEAASTDDNSWAGFQSAQEATKAENTGVTNSVDQKKSQSAAASGIEDLFKDLPSIVPSASSQKPQKDAKNDIMSLFDKSNIVSPFAMHQQQLAMLAQQQSLLMAAAAAGGAVRLPVNAQQSTNGTNMVNQNWPNLGYQFPGVIMPAAGKTELEKYMQVGNMGPAHVVGNSVPIPASSFYSMGQNTSSNGIVPPGPSKQAATPISSSSTQSTKEFDFSSLTQAKTDNNGRSLSPAREKMAILFQSSSSSMLSIKVFLISTTVLSAAIMLKVSAPVVTEFAVSEVPSIWNGVVSWLKPPYLYLVINCIIITIVASSKLQNKLDENSSPVPAVVSPENSSQFHPIKDVRPVTDYYTPVLHDLNGSVLKNQAVEAEARPIVYEYPTAGVYDAKVEKLPVVNPYISEKGTSFNTYPEPNDVVAEKDDFVISKSSWAPVMRQDSIDYSISGNSAEKPPASARFAHRRNVKSTPEGGKGALRVSKPKRQDTLESTWKTITEGRAMPLTRHLRKSDTWETYGGRNPVTPPPQKMKKSETFNDRTTPDSSPLLTPSPGGSGKLKKEPSLSQDELNRRVEAFIKKFNEDMRLQRQQSMQQYTQMINRGSH</sequence>
<feature type="region of interest" description="Disordered" evidence="6">
    <location>
        <begin position="274"/>
        <end position="294"/>
    </location>
</feature>
<dbReference type="AlphaFoldDB" id="A0A3Q7HEV4"/>
<proteinExistence type="predicted"/>
<name>A0A3Q7HEV4_SOLLC</name>
<protein>
    <recommendedName>
        <fullName evidence="7">Arf-GAP domain-containing protein</fullName>
    </recommendedName>
</protein>
<dbReference type="PANTHER" id="PTHR46419:SF2">
    <property type="entry name" value="ADP-RIBOSYLATION FACTOR GTPASE-ACTIVATING PROTEIN AGD5"/>
    <property type="match status" value="1"/>
</dbReference>
<dbReference type="InterPro" id="IPR008480">
    <property type="entry name" value="DUF761_pln"/>
</dbReference>
<evidence type="ECO:0000256" key="6">
    <source>
        <dbReference type="SAM" id="MobiDB-lite"/>
    </source>
</evidence>
<evidence type="ECO:0000256" key="4">
    <source>
        <dbReference type="ARBA" id="ARBA00022833"/>
    </source>
</evidence>
<keyword evidence="9" id="KW-1185">Reference proteome</keyword>
<dbReference type="GO" id="GO:0008270">
    <property type="term" value="F:zinc ion binding"/>
    <property type="evidence" value="ECO:0007669"/>
    <property type="project" value="UniProtKB-KW"/>
</dbReference>